<dbReference type="Proteomes" id="UP000179627">
    <property type="component" value="Unassembled WGS sequence"/>
</dbReference>
<accession>A0A1S1QFE0</accession>
<name>A0A1S1QFE0_9ACTN</name>
<evidence type="ECO:0000256" key="1">
    <source>
        <dbReference type="SAM" id="MobiDB-lite"/>
    </source>
</evidence>
<feature type="compositionally biased region" description="Basic and acidic residues" evidence="1">
    <location>
        <begin position="153"/>
        <end position="168"/>
    </location>
</feature>
<dbReference type="EMBL" id="MBLM01000140">
    <property type="protein sequence ID" value="OHV32141.1"/>
    <property type="molecule type" value="Genomic_DNA"/>
</dbReference>
<evidence type="ECO:0000313" key="3">
    <source>
        <dbReference type="Proteomes" id="UP000179627"/>
    </source>
</evidence>
<comment type="caution">
    <text evidence="2">The sequence shown here is derived from an EMBL/GenBank/DDBJ whole genome shotgun (WGS) entry which is preliminary data.</text>
</comment>
<gene>
    <name evidence="2" type="ORF">CC117_25330</name>
</gene>
<reference evidence="3" key="1">
    <citation type="submission" date="2016-07" db="EMBL/GenBank/DDBJ databases">
        <title>Sequence Frankia sp. strain CcI1.17.</title>
        <authorList>
            <person name="Ghodhbane-Gtari F."/>
            <person name="Swanson E."/>
            <person name="Gueddou A."/>
            <person name="Morris K."/>
            <person name="Hezbri K."/>
            <person name="Ktari A."/>
            <person name="Nouioui I."/>
            <person name="Abebe-Akele F."/>
            <person name="Simpson S."/>
            <person name="Thomas K."/>
            <person name="Gtari M."/>
            <person name="Tisa L.S."/>
            <person name="Hurst S."/>
        </authorList>
    </citation>
    <scope>NUCLEOTIDE SEQUENCE [LARGE SCALE GENOMIC DNA]</scope>
    <source>
        <strain evidence="3">Cc1.17</strain>
    </source>
</reference>
<organism evidence="2 3">
    <name type="scientific">Parafrankia colletiae</name>
    <dbReference type="NCBI Taxonomy" id="573497"/>
    <lineage>
        <taxon>Bacteria</taxon>
        <taxon>Bacillati</taxon>
        <taxon>Actinomycetota</taxon>
        <taxon>Actinomycetes</taxon>
        <taxon>Frankiales</taxon>
        <taxon>Frankiaceae</taxon>
        <taxon>Parafrankia</taxon>
    </lineage>
</organism>
<protein>
    <submittedName>
        <fullName evidence="2">Uncharacterized protein</fullName>
    </submittedName>
</protein>
<evidence type="ECO:0000313" key="2">
    <source>
        <dbReference type="EMBL" id="OHV32141.1"/>
    </source>
</evidence>
<keyword evidence="3" id="KW-1185">Reference proteome</keyword>
<sequence length="168" mass="15949">MAKGAASVPRPESFPVGETTIVGFRAPVAPPGGVEDVGLGEAVPAGGGVPAGEVVAPGPGVVGGAVLGGDVGRVGVAEGTTGVALDVGVDDPGVGTSGWQPAISSPAAAAASVTAANGRGGDGMWVLRGATTGGLLTPRRTIRGVSRSGSPPLKERDGGQSDPSHSGE</sequence>
<feature type="region of interest" description="Disordered" evidence="1">
    <location>
        <begin position="131"/>
        <end position="168"/>
    </location>
</feature>
<proteinExistence type="predicted"/>
<dbReference type="AlphaFoldDB" id="A0A1S1QFE0"/>